<keyword evidence="1" id="KW-0472">Membrane</keyword>
<keyword evidence="1" id="KW-1133">Transmembrane helix</keyword>
<gene>
    <name evidence="3" type="ORF">C4532_16360</name>
</gene>
<dbReference type="PANTHER" id="PTHR39425">
    <property type="entry name" value="LIPOPROTEIN CYTOCHROME C"/>
    <property type="match status" value="1"/>
</dbReference>
<dbReference type="Gene3D" id="3.90.10.10">
    <property type="entry name" value="Cytochrome C3"/>
    <property type="match status" value="2"/>
</dbReference>
<comment type="caution">
    <text evidence="3">The sequence shown here is derived from an EMBL/GenBank/DDBJ whole genome shotgun (WGS) entry which is preliminary data.</text>
</comment>
<feature type="domain" description="Cytochrome c7-like" evidence="2">
    <location>
        <begin position="113"/>
        <end position="169"/>
    </location>
</feature>
<proteinExistence type="predicted"/>
<organism evidence="3 4">
    <name type="scientific">Candidatus Abyssobacteria bacterium SURF_17</name>
    <dbReference type="NCBI Taxonomy" id="2093361"/>
    <lineage>
        <taxon>Bacteria</taxon>
        <taxon>Pseudomonadati</taxon>
        <taxon>Candidatus Hydrogenedentota</taxon>
        <taxon>Candidatus Abyssobacteria</taxon>
    </lineage>
</organism>
<protein>
    <submittedName>
        <fullName evidence="3">Cytochrome C</fullName>
    </submittedName>
</protein>
<evidence type="ECO:0000256" key="1">
    <source>
        <dbReference type="SAM" id="Phobius"/>
    </source>
</evidence>
<dbReference type="CDD" id="cd08168">
    <property type="entry name" value="Cytochrom_C3"/>
    <property type="match status" value="1"/>
</dbReference>
<dbReference type="PANTHER" id="PTHR39425:SF1">
    <property type="entry name" value="CYTOCHROME C7-LIKE DOMAIN-CONTAINING PROTEIN"/>
    <property type="match status" value="1"/>
</dbReference>
<dbReference type="Pfam" id="PF14522">
    <property type="entry name" value="Cytochrome_C7"/>
    <property type="match status" value="1"/>
</dbReference>
<evidence type="ECO:0000313" key="3">
    <source>
        <dbReference type="EMBL" id="RJP66257.1"/>
    </source>
</evidence>
<dbReference type="InterPro" id="IPR029467">
    <property type="entry name" value="Cyt_c7-like"/>
</dbReference>
<feature type="transmembrane region" description="Helical" evidence="1">
    <location>
        <begin position="6"/>
        <end position="27"/>
    </location>
</feature>
<accession>A0A419ERU2</accession>
<keyword evidence="1" id="KW-0812">Transmembrane</keyword>
<dbReference type="AlphaFoldDB" id="A0A419ERU2"/>
<name>A0A419ERU2_9BACT</name>
<dbReference type="InterPro" id="IPR036280">
    <property type="entry name" value="Multihaem_cyt_sf"/>
</dbReference>
<dbReference type="SUPFAM" id="SSF48695">
    <property type="entry name" value="Multiheme cytochromes"/>
    <property type="match status" value="1"/>
</dbReference>
<dbReference type="EMBL" id="QZKI01000118">
    <property type="protein sequence ID" value="RJP66257.1"/>
    <property type="molecule type" value="Genomic_DNA"/>
</dbReference>
<evidence type="ECO:0000259" key="2">
    <source>
        <dbReference type="Pfam" id="PF14522"/>
    </source>
</evidence>
<reference evidence="3 4" key="1">
    <citation type="journal article" date="2017" name="ISME J.">
        <title>Energy and carbon metabolisms in a deep terrestrial subsurface fluid microbial community.</title>
        <authorList>
            <person name="Momper L."/>
            <person name="Jungbluth S.P."/>
            <person name="Lee M.D."/>
            <person name="Amend J.P."/>
        </authorList>
    </citation>
    <scope>NUCLEOTIDE SEQUENCE [LARGE SCALE GENOMIC DNA]</scope>
    <source>
        <strain evidence="3">SURF_17</strain>
    </source>
</reference>
<evidence type="ECO:0000313" key="4">
    <source>
        <dbReference type="Proteomes" id="UP000285961"/>
    </source>
</evidence>
<sequence>MKNLAVYGMVIAWFAAVALAVIAFGLMQKPTLRPAQPVEFPHRIHAGDLGMQCTDCHLYAEKSIYAGLPGAELCMSCHEAVATDKPEVIKLTELYQTGKSVEWVRVYQSKPHVYFSHRRHVLSNVKCQECHGPVELMTTAQQVTDMGMGWCVQCHRRRGAPRECVTCHK</sequence>
<dbReference type="Proteomes" id="UP000285961">
    <property type="component" value="Unassembled WGS sequence"/>
</dbReference>